<sequence length="357" mass="38713">MAALQNRADYRLSLEGRDLSPGSPNTFAEILREKFLETISPRLISLSLRETRGGEADTLDLVLHDHDGALEIPQPGAVLSLSLGWADGPDVEKGLVDKGRFKVDEASWEGPPDIVTIRARSADFTASFDKRRERSHVATTLGAIIRDIAGASGLAAKIDPALDALEVEAIEQDELSDAALLRSLGRRYDAAATVKNGTLLFLPIGGAGSGAIPAGTLTRRSGDRYRYRRGERGQFAGVEARWHDKKTGERQTVVVESVRGVGGSGSRGPKRLKRIYATEKSAKAAARSSAAKIDRAQAEFEMELALGRPELYPERPIVLTGFKPEIDARSWLIAEAEHTLTADGGLNTRLKLEPRRS</sequence>
<gene>
    <name evidence="1" type="ORF">TM448B01077_0004</name>
</gene>
<dbReference type="Pfam" id="PF05954">
    <property type="entry name" value="Phage_GPD"/>
    <property type="match status" value="1"/>
</dbReference>
<evidence type="ECO:0000313" key="1">
    <source>
        <dbReference type="EMBL" id="QJH97746.1"/>
    </source>
</evidence>
<proteinExistence type="predicted"/>
<protein>
    <submittedName>
        <fullName evidence="1">Putative tail protein</fullName>
    </submittedName>
</protein>
<dbReference type="SUPFAM" id="SSF69279">
    <property type="entry name" value="Phage tail proteins"/>
    <property type="match status" value="1"/>
</dbReference>
<reference evidence="1" key="1">
    <citation type="submission" date="2020-03" db="EMBL/GenBank/DDBJ databases">
        <title>The deep terrestrial virosphere.</title>
        <authorList>
            <person name="Holmfeldt K."/>
            <person name="Nilsson E."/>
            <person name="Simone D."/>
            <person name="Lopez-Fernandez M."/>
            <person name="Wu X."/>
            <person name="de Brujin I."/>
            <person name="Lundin D."/>
            <person name="Andersson A."/>
            <person name="Bertilsson S."/>
            <person name="Dopson M."/>
        </authorList>
    </citation>
    <scope>NUCLEOTIDE SEQUENCE</scope>
    <source>
        <strain evidence="1">TM448B01077</strain>
    </source>
</reference>
<name>A0A6M3XIW4_9ZZZZ</name>
<dbReference type="EMBL" id="MT144700">
    <property type="protein sequence ID" value="QJH97746.1"/>
    <property type="molecule type" value="Genomic_DNA"/>
</dbReference>
<organism evidence="1">
    <name type="scientific">viral metagenome</name>
    <dbReference type="NCBI Taxonomy" id="1070528"/>
    <lineage>
        <taxon>unclassified sequences</taxon>
        <taxon>metagenomes</taxon>
        <taxon>organismal metagenomes</taxon>
    </lineage>
</organism>
<accession>A0A6M3XIW4</accession>
<dbReference type="AlphaFoldDB" id="A0A6M3XIW4"/>